<evidence type="ECO:0000313" key="2">
    <source>
        <dbReference type="EMBL" id="JAT31059.1"/>
    </source>
</evidence>
<feature type="compositionally biased region" description="Basic and acidic residues" evidence="1">
    <location>
        <begin position="562"/>
        <end position="574"/>
    </location>
</feature>
<feature type="compositionally biased region" description="Polar residues" evidence="1">
    <location>
        <begin position="661"/>
        <end position="671"/>
    </location>
</feature>
<evidence type="ECO:0000256" key="1">
    <source>
        <dbReference type="SAM" id="MobiDB-lite"/>
    </source>
</evidence>
<reference evidence="2" key="1">
    <citation type="submission" date="2015-11" db="EMBL/GenBank/DDBJ databases">
        <title>De novo transcriptome assembly of four potential Pierce s Disease insect vectors from Arizona vineyards.</title>
        <authorList>
            <person name="Tassone E.E."/>
        </authorList>
    </citation>
    <scope>NUCLEOTIDE SEQUENCE</scope>
</reference>
<feature type="region of interest" description="Disordered" evidence="1">
    <location>
        <begin position="543"/>
        <end position="580"/>
    </location>
</feature>
<feature type="region of interest" description="Disordered" evidence="1">
    <location>
        <begin position="661"/>
        <end position="758"/>
    </location>
</feature>
<feature type="non-terminal residue" evidence="2">
    <location>
        <position position="1"/>
    </location>
</feature>
<feature type="non-terminal residue" evidence="2">
    <location>
        <position position="758"/>
    </location>
</feature>
<feature type="region of interest" description="Disordered" evidence="1">
    <location>
        <begin position="79"/>
        <end position="154"/>
    </location>
</feature>
<proteinExistence type="predicted"/>
<sequence length="758" mass="86395">THSLTSLVPSNVTREEEAVVIDEELALSFTQHSITSNSMDESMLLALDTLAAHNEDRDLVISPSVDDDSILGSQMLAQETSRHGEVLQKRDEEEEGVEYTRPFELSPDSDSTEYDYQGDILLEGEEEGKREGMEVTRPFELSSDSDSVDYKDENSDDNLEIKIPQLDGIGDIFEEKKKKQKRKKISRKVLVENTYENSVLLEDDDVVVNHMEHSDCWPGSVKQDCIDEVFGDDNSPFNSFEDDSDDTINIDFDTVLRGDPTLNYNDIASSEDIFLHPTEHNIQCYKLDPCPNPVPSLNNNIESADADKSMSILSTSEDFLNTSQLDEMFNDDLNKGMDIIYESNSQLQVEESICQINEIKTETGSFESIIFEDGLCNQRKTTEDESPAQNNVDENGIRENAILQSIKNTPIKTEVEEDENMNDFTFIKIEVEEDENKNDINIKSETHNGSVNSIPSKTQHSRTVGKKNYCKNKATMRKFFVNMFRKKKKDVLEKQNSLFKMSKCEIDRYFEQLEFIASRLKLRDSNNSEHILWTPIRNEVTHENGTVEKKKRQSPKASKMPIKNEETHENGTVEKKKRQSSKALKMLIRNEATHVNGTVAKKKRQSPKLSKMVKLIERYNKSLSLEEISKLTSCFVRLERLSCATSVSLFKNINTKRNLANKNKSRSSISVNKHEGTPKQHPKGKIRINETCTDNHKNIVQRNPQNSTNTNTNPNESPKRKQDTNKSSPIPSVKLEHYHKSSEPSKRHNGTNGESKSL</sequence>
<dbReference type="AlphaFoldDB" id="A0A1B6M550"/>
<feature type="compositionally biased region" description="Polar residues" evidence="1">
    <location>
        <begin position="447"/>
        <end position="458"/>
    </location>
</feature>
<dbReference type="EMBL" id="GEBQ01008918">
    <property type="protein sequence ID" value="JAT31059.1"/>
    <property type="molecule type" value="Transcribed_RNA"/>
</dbReference>
<feature type="compositionally biased region" description="Basic and acidic residues" evidence="1">
    <location>
        <begin position="734"/>
        <end position="746"/>
    </location>
</feature>
<gene>
    <name evidence="2" type="ORF">g.11107</name>
</gene>
<accession>A0A1B6M550</accession>
<feature type="compositionally biased region" description="Basic and acidic residues" evidence="1">
    <location>
        <begin position="80"/>
        <end position="91"/>
    </location>
</feature>
<name>A0A1B6M550_9HEMI</name>
<organism evidence="2">
    <name type="scientific">Graphocephala atropunctata</name>
    <dbReference type="NCBI Taxonomy" id="36148"/>
    <lineage>
        <taxon>Eukaryota</taxon>
        <taxon>Metazoa</taxon>
        <taxon>Ecdysozoa</taxon>
        <taxon>Arthropoda</taxon>
        <taxon>Hexapoda</taxon>
        <taxon>Insecta</taxon>
        <taxon>Pterygota</taxon>
        <taxon>Neoptera</taxon>
        <taxon>Paraneoptera</taxon>
        <taxon>Hemiptera</taxon>
        <taxon>Auchenorrhyncha</taxon>
        <taxon>Membracoidea</taxon>
        <taxon>Cicadellidae</taxon>
        <taxon>Cicadellinae</taxon>
        <taxon>Cicadellini</taxon>
        <taxon>Graphocephala</taxon>
    </lineage>
</organism>
<feature type="region of interest" description="Disordered" evidence="1">
    <location>
        <begin position="444"/>
        <end position="464"/>
    </location>
</feature>
<feature type="compositionally biased region" description="Low complexity" evidence="1">
    <location>
        <begin position="703"/>
        <end position="716"/>
    </location>
</feature>
<protein>
    <submittedName>
        <fullName evidence="2">Uncharacterized protein</fullName>
    </submittedName>
</protein>